<evidence type="ECO:0000313" key="3">
    <source>
        <dbReference type="Proteomes" id="UP001066276"/>
    </source>
</evidence>
<dbReference type="EMBL" id="JANPWB010000005">
    <property type="protein sequence ID" value="KAJ1186098.1"/>
    <property type="molecule type" value="Genomic_DNA"/>
</dbReference>
<reference evidence="2" key="1">
    <citation type="journal article" date="2022" name="bioRxiv">
        <title>Sequencing and chromosome-scale assembly of the giantPleurodeles waltlgenome.</title>
        <authorList>
            <person name="Brown T."/>
            <person name="Elewa A."/>
            <person name="Iarovenko S."/>
            <person name="Subramanian E."/>
            <person name="Araus A.J."/>
            <person name="Petzold A."/>
            <person name="Susuki M."/>
            <person name="Suzuki K.-i.T."/>
            <person name="Hayashi T."/>
            <person name="Toyoda A."/>
            <person name="Oliveira C."/>
            <person name="Osipova E."/>
            <person name="Leigh N.D."/>
            <person name="Simon A."/>
            <person name="Yun M.H."/>
        </authorList>
    </citation>
    <scope>NUCLEOTIDE SEQUENCE</scope>
    <source>
        <strain evidence="2">20211129_DDA</strain>
        <tissue evidence="2">Liver</tissue>
    </source>
</reference>
<comment type="caution">
    <text evidence="2">The sequence shown here is derived from an EMBL/GenBank/DDBJ whole genome shotgun (WGS) entry which is preliminary data.</text>
</comment>
<protein>
    <submittedName>
        <fullName evidence="2">Uncharacterized protein</fullName>
    </submittedName>
</protein>
<organism evidence="2 3">
    <name type="scientific">Pleurodeles waltl</name>
    <name type="common">Iberian ribbed newt</name>
    <dbReference type="NCBI Taxonomy" id="8319"/>
    <lineage>
        <taxon>Eukaryota</taxon>
        <taxon>Metazoa</taxon>
        <taxon>Chordata</taxon>
        <taxon>Craniata</taxon>
        <taxon>Vertebrata</taxon>
        <taxon>Euteleostomi</taxon>
        <taxon>Amphibia</taxon>
        <taxon>Batrachia</taxon>
        <taxon>Caudata</taxon>
        <taxon>Salamandroidea</taxon>
        <taxon>Salamandridae</taxon>
        <taxon>Pleurodelinae</taxon>
        <taxon>Pleurodeles</taxon>
    </lineage>
</organism>
<feature type="compositionally biased region" description="Pro residues" evidence="1">
    <location>
        <begin position="118"/>
        <end position="128"/>
    </location>
</feature>
<name>A0AAV7UEB0_PLEWA</name>
<gene>
    <name evidence="2" type="ORF">NDU88_002882</name>
</gene>
<keyword evidence="3" id="KW-1185">Reference proteome</keyword>
<evidence type="ECO:0000256" key="1">
    <source>
        <dbReference type="SAM" id="MobiDB-lite"/>
    </source>
</evidence>
<sequence>MPESLRCEDHMKEEKPQFFERLTTDLVQTAISLEQRLKTCPLLGHRAPTGDPAAAGGTPLASPAALGPIALVPPRPAVPPAATNLVRRPAPVFILGRLLLGALPCHTPIRRGHSWALGPPPEPAPPRGDPSGVPRLSIPSAHTPLRASAQRKAAASAALSGLRAPSPTAGRFRPPALSVVAARVRALLATSSGPVPPLGPRQGRRGHDFKHFLAGPSGARSSGVRHLRVLGHAPHGEQCRAESTNEAISRAEPCTGYAQTQ</sequence>
<accession>A0AAV7UEB0</accession>
<feature type="region of interest" description="Disordered" evidence="1">
    <location>
        <begin position="114"/>
        <end position="139"/>
    </location>
</feature>
<evidence type="ECO:0000313" key="2">
    <source>
        <dbReference type="EMBL" id="KAJ1186098.1"/>
    </source>
</evidence>
<dbReference type="AlphaFoldDB" id="A0AAV7UEB0"/>
<dbReference type="Proteomes" id="UP001066276">
    <property type="component" value="Chromosome 3_1"/>
</dbReference>
<proteinExistence type="predicted"/>